<feature type="transmembrane region" description="Helical" evidence="2">
    <location>
        <begin position="47"/>
        <end position="66"/>
    </location>
</feature>
<evidence type="ECO:0008006" key="4">
    <source>
        <dbReference type="Google" id="ProtNLM"/>
    </source>
</evidence>
<keyword evidence="2" id="KW-0812">Transmembrane</keyword>
<keyword evidence="3" id="KW-0934">Plastid</keyword>
<geneLocation type="chloroplast" evidence="3"/>
<evidence type="ECO:0000313" key="3">
    <source>
        <dbReference type="EMBL" id="AQU64447.1"/>
    </source>
</evidence>
<dbReference type="EMBL" id="KY114064">
    <property type="protein sequence ID" value="AQU64447.1"/>
    <property type="molecule type" value="Genomic_DNA"/>
</dbReference>
<dbReference type="RefSeq" id="YP_009364052.1">
    <property type="nucleotide sequence ID" value="NC_034654.1"/>
</dbReference>
<dbReference type="AlphaFoldDB" id="A0A1W5RMP0"/>
<organism evidence="3">
    <name type="scientific">Pediastrum duplex</name>
    <name type="common">Green alga</name>
    <dbReference type="NCBI Taxonomy" id="3105"/>
    <lineage>
        <taxon>Eukaryota</taxon>
        <taxon>Viridiplantae</taxon>
        <taxon>Chlorophyta</taxon>
        <taxon>core chlorophytes</taxon>
        <taxon>Chlorophyceae</taxon>
        <taxon>CS clade</taxon>
        <taxon>Sphaeropleales</taxon>
        <taxon>Hydrodictyaceae</taxon>
        <taxon>Pediastrum</taxon>
    </lineage>
</organism>
<evidence type="ECO:0000256" key="1">
    <source>
        <dbReference type="SAM" id="MobiDB-lite"/>
    </source>
</evidence>
<feature type="region of interest" description="Disordered" evidence="1">
    <location>
        <begin position="93"/>
        <end position="143"/>
    </location>
</feature>
<feature type="compositionally biased region" description="Basic and acidic residues" evidence="1">
    <location>
        <begin position="105"/>
        <end position="121"/>
    </location>
</feature>
<accession>A0A1W5RMP0</accession>
<keyword evidence="3" id="KW-0150">Chloroplast</keyword>
<reference evidence="3" key="1">
    <citation type="journal article" date="2017" name="PeerJ">
        <title>lastomes of the green algae Hydrodictyon reticulatum and Pediastrum duplex (Sphaeropleales, Chlorophyceae).</title>
        <authorList>
            <person name="McManus H.A."/>
            <person name="Sanchez D."/>
            <person name="Karol K.G."/>
        </authorList>
    </citation>
    <scope>NUCLEOTIDE SEQUENCE</scope>
</reference>
<keyword evidence="2" id="KW-0472">Membrane</keyword>
<protein>
    <recommendedName>
        <fullName evidence="4">Transmembrane protein</fullName>
    </recommendedName>
</protein>
<proteinExistence type="predicted"/>
<dbReference type="GeneID" id="32880145"/>
<evidence type="ECO:0000256" key="2">
    <source>
        <dbReference type="SAM" id="Phobius"/>
    </source>
</evidence>
<sequence length="143" mass="16540">MHKQKDIYAKHKLKNVSNPCSGHNLRSQINESRRVTLTMYKRKKTHFFVFAFSIFCIFSFFTLALLKRKTRLCFSCALTQLLCSRFSGANAEGSPLFHFGSSSASRRERSGAEERRSEKPRQRTKAKKNTCVTKAPKQSEKRK</sequence>
<keyword evidence="2" id="KW-1133">Transmembrane helix</keyword>
<name>A0A1W5RMP0_PEDDU</name>